<feature type="region of interest" description="Disordered" evidence="6">
    <location>
        <begin position="182"/>
        <end position="207"/>
    </location>
</feature>
<dbReference type="STRING" id="418985.A0A1V9X0Q6"/>
<dbReference type="Pfam" id="PF00751">
    <property type="entry name" value="DM"/>
    <property type="match status" value="1"/>
</dbReference>
<dbReference type="AlphaFoldDB" id="A0A1V9X0Q6"/>
<evidence type="ECO:0000256" key="6">
    <source>
        <dbReference type="SAM" id="MobiDB-lite"/>
    </source>
</evidence>
<comment type="subcellular location">
    <subcellularLocation>
        <location evidence="5">Nucleus</location>
    </subcellularLocation>
</comment>
<dbReference type="InterPro" id="IPR026607">
    <property type="entry name" value="DMRT"/>
</dbReference>
<dbReference type="PROSITE" id="PS40000">
    <property type="entry name" value="DM_1"/>
    <property type="match status" value="1"/>
</dbReference>
<dbReference type="GO" id="GO:0046872">
    <property type="term" value="F:metal ion binding"/>
    <property type="evidence" value="ECO:0007669"/>
    <property type="project" value="UniProtKB-KW"/>
</dbReference>
<dbReference type="PROSITE" id="PS50809">
    <property type="entry name" value="DM_2"/>
    <property type="match status" value="1"/>
</dbReference>
<feature type="domain" description="DM" evidence="7">
    <location>
        <begin position="212"/>
        <end position="259"/>
    </location>
</feature>
<protein>
    <recommendedName>
        <fullName evidence="7">DM domain-containing protein</fullName>
    </recommendedName>
</protein>
<dbReference type="GO" id="GO:0005634">
    <property type="term" value="C:nucleus"/>
    <property type="evidence" value="ECO:0007669"/>
    <property type="project" value="UniProtKB-SubCell"/>
</dbReference>
<dbReference type="InterPro" id="IPR001275">
    <property type="entry name" value="DM_DNA-bd"/>
</dbReference>
<dbReference type="SMART" id="SM00301">
    <property type="entry name" value="DM"/>
    <property type="match status" value="1"/>
</dbReference>
<dbReference type="FunFam" id="4.10.1040.10:FF:000001">
    <property type="entry name" value="doublesex- and mab-3-related transcription factor 1"/>
    <property type="match status" value="1"/>
</dbReference>
<feature type="region of interest" description="Disordered" evidence="6">
    <location>
        <begin position="1"/>
        <end position="32"/>
    </location>
</feature>
<evidence type="ECO:0000256" key="2">
    <source>
        <dbReference type="ARBA" id="ARBA00022833"/>
    </source>
</evidence>
<dbReference type="PANTHER" id="PTHR12322:SF53">
    <property type="entry name" value="DOUBLESEX-MAB RELATED 11E"/>
    <property type="match status" value="1"/>
</dbReference>
<evidence type="ECO:0000313" key="8">
    <source>
        <dbReference type="EMBL" id="OQR66912.1"/>
    </source>
</evidence>
<keyword evidence="3 5" id="KW-0238">DNA-binding</keyword>
<organism evidence="8 9">
    <name type="scientific">Tropilaelaps mercedesae</name>
    <dbReference type="NCBI Taxonomy" id="418985"/>
    <lineage>
        <taxon>Eukaryota</taxon>
        <taxon>Metazoa</taxon>
        <taxon>Ecdysozoa</taxon>
        <taxon>Arthropoda</taxon>
        <taxon>Chelicerata</taxon>
        <taxon>Arachnida</taxon>
        <taxon>Acari</taxon>
        <taxon>Parasitiformes</taxon>
        <taxon>Mesostigmata</taxon>
        <taxon>Gamasina</taxon>
        <taxon>Dermanyssoidea</taxon>
        <taxon>Laelapidae</taxon>
        <taxon>Tropilaelaps</taxon>
    </lineage>
</organism>
<evidence type="ECO:0000259" key="7">
    <source>
        <dbReference type="PROSITE" id="PS50809"/>
    </source>
</evidence>
<feature type="region of interest" description="Disordered" evidence="6">
    <location>
        <begin position="505"/>
        <end position="620"/>
    </location>
</feature>
<dbReference type="EMBL" id="MNPL01030642">
    <property type="protein sequence ID" value="OQR66912.1"/>
    <property type="molecule type" value="Genomic_DNA"/>
</dbReference>
<dbReference type="GO" id="GO:0000978">
    <property type="term" value="F:RNA polymerase II cis-regulatory region sequence-specific DNA binding"/>
    <property type="evidence" value="ECO:0007669"/>
    <property type="project" value="TreeGrafter"/>
</dbReference>
<proteinExistence type="predicted"/>
<dbReference type="Proteomes" id="UP000192247">
    <property type="component" value="Unassembled WGS sequence"/>
</dbReference>
<feature type="region of interest" description="Disordered" evidence="6">
    <location>
        <begin position="276"/>
        <end position="305"/>
    </location>
</feature>
<dbReference type="OrthoDB" id="6162476at2759"/>
<evidence type="ECO:0000256" key="5">
    <source>
        <dbReference type="PROSITE-ProRule" id="PRU00070"/>
    </source>
</evidence>
<dbReference type="GO" id="GO:0007548">
    <property type="term" value="P:sex differentiation"/>
    <property type="evidence" value="ECO:0007669"/>
    <property type="project" value="TreeGrafter"/>
</dbReference>
<feature type="compositionally biased region" description="Acidic residues" evidence="6">
    <location>
        <begin position="522"/>
        <end position="535"/>
    </location>
</feature>
<feature type="compositionally biased region" description="Basic and acidic residues" evidence="6">
    <location>
        <begin position="548"/>
        <end position="572"/>
    </location>
</feature>
<feature type="DNA-binding region" description="DM" evidence="5">
    <location>
        <begin position="212"/>
        <end position="259"/>
    </location>
</feature>
<dbReference type="SUPFAM" id="SSF82927">
    <property type="entry name" value="Cysteine-rich DNA binding domain, (DM domain)"/>
    <property type="match status" value="1"/>
</dbReference>
<feature type="compositionally biased region" description="Low complexity" evidence="6">
    <location>
        <begin position="289"/>
        <end position="302"/>
    </location>
</feature>
<accession>A0A1V9X0Q6</accession>
<evidence type="ECO:0000256" key="4">
    <source>
        <dbReference type="ARBA" id="ARBA00023242"/>
    </source>
</evidence>
<name>A0A1V9X0Q6_9ACAR</name>
<reference evidence="8 9" key="1">
    <citation type="journal article" date="2017" name="Gigascience">
        <title>Draft genome of the honey bee ectoparasitic mite, Tropilaelaps mercedesae, is shaped by the parasitic life history.</title>
        <authorList>
            <person name="Dong X."/>
            <person name="Armstrong S.D."/>
            <person name="Xia D."/>
            <person name="Makepeace B.L."/>
            <person name="Darby A.C."/>
            <person name="Kadowaki T."/>
        </authorList>
    </citation>
    <scope>NUCLEOTIDE SEQUENCE [LARGE SCALE GENOMIC DNA]</scope>
    <source>
        <strain evidence="8">Wuxi-XJTLU</strain>
    </source>
</reference>
<dbReference type="GO" id="GO:0000981">
    <property type="term" value="F:DNA-binding transcription factor activity, RNA polymerase II-specific"/>
    <property type="evidence" value="ECO:0007669"/>
    <property type="project" value="TreeGrafter"/>
</dbReference>
<dbReference type="Gene3D" id="4.10.1040.10">
    <property type="entry name" value="DM DNA-binding domain"/>
    <property type="match status" value="1"/>
</dbReference>
<evidence type="ECO:0000313" key="9">
    <source>
        <dbReference type="Proteomes" id="UP000192247"/>
    </source>
</evidence>
<sequence length="620" mass="64802">MSQPPPERPESTINVVDDETPEGSSASNGGGGGSAGPYLAAFQDTMCGAPNTLAPNGLPLSAKIGWPLFCGAYGTPGVPLKAGNDVMDRFHLLNRALPPNLDDNQRMALFQAVAGAQAAQGQLQAYGSMPFLQNAGHLPKQYEVPFRAPFGTAAVGCQYVNSLGQARSVVTEQTAVPLATIEPTTRQAKPPPAADKDQGTSGNAATTRKPNCARCRNHGIKVPVRGHKRHCPKKDCDCEKCELIKERQVIMKKQVALRRQQEQDEQLRITTVRVLPELGPGESPPAPATPTSTSTPTSAASPVCNPARGVDLKAAGEVVPDAGRPAFSLGLPNPALPASIQCVRDTSSSNGTPSPAQTFYMAFPGDGGPPRPLAISSLLRGGGGGGGGGGGRSLPMASADNVADAVMRSSPREDAPQSPHSRDGSPSDGEFTVSHQAPLRGGTGGEQWRARLAGLSISPATSTAAGGHRIGEGESAQVSDVFTRCELAAAQNHDLHWAYMKQLHSENRPPSHDDGRSSSEGLVDDDDNDDDDDDGNVAAQSNAAPTDAARHKDGGLSKRKAVDARNRTRHEPVQSSSSSELASDPRGLHLTSKAQRSDLPPIKRRHLQPSSTSAFSALGE</sequence>
<feature type="compositionally biased region" description="Polar residues" evidence="6">
    <location>
        <begin position="608"/>
        <end position="620"/>
    </location>
</feature>
<comment type="caution">
    <text evidence="8">The sequence shown here is derived from an EMBL/GenBank/DDBJ whole genome shotgun (WGS) entry which is preliminary data.</text>
</comment>
<keyword evidence="1 5" id="KW-0479">Metal-binding</keyword>
<dbReference type="PANTHER" id="PTHR12322">
    <property type="entry name" value="DOUBLESEX AND MAB-3 RELATED TRANSCRIPTION FACTOR DMRT"/>
    <property type="match status" value="1"/>
</dbReference>
<dbReference type="InterPro" id="IPR036407">
    <property type="entry name" value="DM_DNA-bd_sf"/>
</dbReference>
<gene>
    <name evidence="8" type="ORF">BIW11_02277</name>
</gene>
<feature type="region of interest" description="Disordered" evidence="6">
    <location>
        <begin position="364"/>
        <end position="445"/>
    </location>
</feature>
<keyword evidence="9" id="KW-1185">Reference proteome</keyword>
<feature type="compositionally biased region" description="Basic and acidic residues" evidence="6">
    <location>
        <begin position="410"/>
        <end position="425"/>
    </location>
</feature>
<keyword evidence="2 5" id="KW-0862">Zinc</keyword>
<evidence type="ECO:0000256" key="3">
    <source>
        <dbReference type="ARBA" id="ARBA00023125"/>
    </source>
</evidence>
<feature type="compositionally biased region" description="Basic and acidic residues" evidence="6">
    <location>
        <begin position="505"/>
        <end position="517"/>
    </location>
</feature>
<feature type="compositionally biased region" description="Gly residues" evidence="6">
    <location>
        <begin position="380"/>
        <end position="392"/>
    </location>
</feature>
<evidence type="ECO:0000256" key="1">
    <source>
        <dbReference type="ARBA" id="ARBA00022723"/>
    </source>
</evidence>
<keyword evidence="4 5" id="KW-0539">Nucleus</keyword>
<dbReference type="InParanoid" id="A0A1V9X0Q6"/>